<evidence type="ECO:0000259" key="7">
    <source>
        <dbReference type="Pfam" id="PF00520"/>
    </source>
</evidence>
<feature type="region of interest" description="Disordered" evidence="5">
    <location>
        <begin position="1625"/>
        <end position="1701"/>
    </location>
</feature>
<evidence type="ECO:0000256" key="2">
    <source>
        <dbReference type="ARBA" id="ARBA00022692"/>
    </source>
</evidence>
<feature type="transmembrane region" description="Helical" evidence="6">
    <location>
        <begin position="1284"/>
        <end position="1302"/>
    </location>
</feature>
<dbReference type="PANTHER" id="PTHR46141:SF1">
    <property type="entry name" value="SODIUM LEAK CHANNEL NALCN"/>
    <property type="match status" value="1"/>
</dbReference>
<dbReference type="InterPro" id="IPR027359">
    <property type="entry name" value="Volt_channel_dom_sf"/>
</dbReference>
<accession>A0A8B8EIV0</accession>
<dbReference type="Proteomes" id="UP000694844">
    <property type="component" value="Chromosome 5"/>
</dbReference>
<comment type="subcellular location">
    <subcellularLocation>
        <location evidence="1">Membrane</location>
        <topology evidence="1">Multi-pass membrane protein</topology>
    </subcellularLocation>
</comment>
<evidence type="ECO:0000256" key="4">
    <source>
        <dbReference type="ARBA" id="ARBA00023136"/>
    </source>
</evidence>
<evidence type="ECO:0000256" key="5">
    <source>
        <dbReference type="SAM" id="MobiDB-lite"/>
    </source>
</evidence>
<dbReference type="Gene3D" id="1.10.238.10">
    <property type="entry name" value="EF-hand"/>
    <property type="match status" value="1"/>
</dbReference>
<dbReference type="InterPro" id="IPR028823">
    <property type="entry name" value="NALCN"/>
</dbReference>
<feature type="transmembrane region" description="Helical" evidence="6">
    <location>
        <begin position="585"/>
        <end position="608"/>
    </location>
</feature>
<evidence type="ECO:0000256" key="1">
    <source>
        <dbReference type="ARBA" id="ARBA00004141"/>
    </source>
</evidence>
<evidence type="ECO:0000256" key="3">
    <source>
        <dbReference type="ARBA" id="ARBA00022989"/>
    </source>
</evidence>
<feature type="transmembrane region" description="Helical" evidence="6">
    <location>
        <begin position="425"/>
        <end position="446"/>
    </location>
</feature>
<dbReference type="Gene3D" id="1.10.287.70">
    <property type="match status" value="4"/>
</dbReference>
<feature type="transmembrane region" description="Helical" evidence="6">
    <location>
        <begin position="1022"/>
        <end position="1043"/>
    </location>
</feature>
<name>A0A8B8EIV0_CRAVI</name>
<reference evidence="9" key="1">
    <citation type="submission" date="2025-08" db="UniProtKB">
        <authorList>
            <consortium name="RefSeq"/>
        </authorList>
    </citation>
    <scope>IDENTIFICATION</scope>
    <source>
        <tissue evidence="9">Whole sample</tissue>
    </source>
</reference>
<dbReference type="SUPFAM" id="SSF81324">
    <property type="entry name" value="Voltage-gated potassium channels"/>
    <property type="match status" value="4"/>
</dbReference>
<sequence length="1758" mass="201965">MQTTFVPALSKMLVNRKTSFKDSHPLSDFGPDENLNDNADIDWVNKFWVRRLLRFCAFVSLVSVSLNTPEMFAISIHLMYVTFIFDLIVTFLFSAEMLAKMHIRGIVKGEAPYIKDRWCQFDGFMVLCLWMSLILQVFEMTKIVDIYSYWSIMRFPRPLILIRLFREKLKFQLPKQRINTIFKRSRNQIFNVTTFFLFFMSLYGILGVQFFGELRNHCVKNGTDARNVTKSDLMIPDYYCSTNPNYGYHCTSGMVCMQLQLSNVQRGFDGFDEFITSFFTVYEAASQEGWVFLMYRAIDSLYAELAFVYFITLIFILAWLVKNIFIAVIIESFAEIRVQFQQMWGSRGSATDSDSSQVIQCEGNTWKMVLIDENKAKGFAPPFFQKILCSNFFHTFFLLLVFANAITGATLSFQDQASVYNKLDGFYYAEVAFTVLFDLEAIFKIWCLGFQGYKKRPFHKFELILAIGNTLHVIPSCYRGHLTYFQVLRVVRLMKASPMLEDFCFKIFGPGKKLGHLILFTMCLLIIASSISLQLFCNIRNFDKFARFDQAIMSMFQILTQEGWIEVMDGVIEETETDGVQFLCAIYFILYHQFVTVIVISSFVAVILDNLELDEEIKKLKQLKAREQVTESQQKLPMRLRVFAKFPNHPQMVYLYKIPSDFSLSQVRESFMRQFSTPEVNLTVDIQEISEENTTLVKISPVKLVRQEVMGSKSGGAMEKRSGITLIVRDSAQQKMQVCGSTQLVPAGPKSLLSQQYQLRMDRRSMRGSRPGSLKIRSTGAKENGDINLGMPTSSILNRTRTPDDYDIKVWQQRKQQAEIKRSQQEEDLRENHPLFDTPLFTVGRESRFRKVCQMIVNAQYSYTVRDPITGKELNNKYKSLHKLSFCSKLLGLVTYLDWVMIMVTILSCISMAFETPKRRIMNTPELQIAEYAFVICMSIEMGLKVLANGFFFTPKGIGKDFGGILNLFIYAVSVIFLIWMPSEAERDSPAQVFMLLRCLRPLRIFVLVPHMRKVVYELIRGFKEIILVSVLLVVLMFMFATYGVHVLGGKLHKCNDPSITTKEECTGRFFQKVFVTKMKIPNGTESGAGFYVPRTWSNPYNFNFDNIGSAMLALFEVLSLEGWLEVRDVIIERVGLEYAIYVHVFVFMGYMIGLTLFVGVVIANYSENKGTALLTVDQRRWLDLKGRIKLAQPLHIPPRPDGTSFRAKMYDITQHKKFKAGTVLLILVNCALLGQPWKSSDAGRTFILGSVSAVCTLLFLCEVVIKMIALTPKGYWTSRRNRFDMLLTFLGVIWIILHFTFNLTEQTSDANNVFGVIIIVLRFCTICGKHAALKMLTQTVVMSVLKSFFIITGMFLLILFYALLGVILFGTVKHGYNLGRQANFETTPMAIALLFRIVTGEDWNKIMHDCMVAPPFCTVGGNFWESDCGNVKASILYFFSFYIIITYIVLNLLVAIIMENFSLFYSNEEDALLNYNDIRNFQNTWNIVDVNRKGVIPVRRVKFLLRLLKGRLEVDLEKERLVFKHMCYEMERLHGGMDVSFHDVISMLSYRSVDICKSLQLEELLARQELEYTIEEEVAKQTIRNWLDSCLKRIRAKAPPQQKEHTNLISNLRATNEQPLFTLTEQPSSTAESSEDNRNESPIVRTRKKGMVELQPPNILVQPPPPPTQSPTLRTSPRVEKERPTLKKRSGRLSSGTNYKGLTVNLSQTSEAKGETLTVSPLQKTFTESVLIGENVSTNIQSWWGDQFSQQQQEQEN</sequence>
<dbReference type="GO" id="GO:0005886">
    <property type="term" value="C:plasma membrane"/>
    <property type="evidence" value="ECO:0007669"/>
    <property type="project" value="TreeGrafter"/>
</dbReference>
<dbReference type="PANTHER" id="PTHR46141">
    <property type="entry name" value="SODIUM LEAK CHANNEL NON-SELECTIVE PROTEIN"/>
    <property type="match status" value="1"/>
</dbReference>
<keyword evidence="2 6" id="KW-0812">Transmembrane</keyword>
<feature type="transmembrane region" description="Helical" evidence="6">
    <location>
        <begin position="933"/>
        <end position="952"/>
    </location>
</feature>
<dbReference type="Gene3D" id="1.20.120.350">
    <property type="entry name" value="Voltage-gated potassium channels. Chain C"/>
    <property type="match status" value="4"/>
</dbReference>
<feature type="transmembrane region" description="Helical" evidence="6">
    <location>
        <begin position="187"/>
        <end position="206"/>
    </location>
</feature>
<dbReference type="GeneID" id="111134842"/>
<keyword evidence="8" id="KW-1185">Reference proteome</keyword>
<keyword evidence="4 6" id="KW-0472">Membrane</keyword>
<dbReference type="GO" id="GO:0032230">
    <property type="term" value="P:positive regulation of synaptic transmission, GABAergic"/>
    <property type="evidence" value="ECO:0007669"/>
    <property type="project" value="TreeGrafter"/>
</dbReference>
<feature type="region of interest" description="Disordered" evidence="5">
    <location>
        <begin position="763"/>
        <end position="798"/>
    </location>
</feature>
<dbReference type="InterPro" id="IPR005821">
    <property type="entry name" value="Ion_trans_dom"/>
</dbReference>
<feature type="transmembrane region" description="Helical" evidence="6">
    <location>
        <begin position="964"/>
        <end position="981"/>
    </location>
</feature>
<dbReference type="KEGG" id="cvn:111134842"/>
<feature type="transmembrane region" description="Helical" evidence="6">
    <location>
        <begin position="1314"/>
        <end position="1333"/>
    </location>
</feature>
<dbReference type="RefSeq" id="XP_022339995.1">
    <property type="nucleotide sequence ID" value="XM_022484287.1"/>
</dbReference>
<organism evidence="8 9">
    <name type="scientific">Crassostrea virginica</name>
    <name type="common">Eastern oyster</name>
    <dbReference type="NCBI Taxonomy" id="6565"/>
    <lineage>
        <taxon>Eukaryota</taxon>
        <taxon>Metazoa</taxon>
        <taxon>Spiralia</taxon>
        <taxon>Lophotrochozoa</taxon>
        <taxon>Mollusca</taxon>
        <taxon>Bivalvia</taxon>
        <taxon>Autobranchia</taxon>
        <taxon>Pteriomorphia</taxon>
        <taxon>Ostreida</taxon>
        <taxon>Ostreoidea</taxon>
        <taxon>Ostreidae</taxon>
        <taxon>Crassostrea</taxon>
    </lineage>
</organism>
<feature type="transmembrane region" description="Helical" evidence="6">
    <location>
        <begin position="514"/>
        <end position="536"/>
    </location>
</feature>
<evidence type="ECO:0000256" key="6">
    <source>
        <dbReference type="SAM" id="Phobius"/>
    </source>
</evidence>
<feature type="transmembrane region" description="Helical" evidence="6">
    <location>
        <begin position="74"/>
        <end position="98"/>
    </location>
</feature>
<feature type="transmembrane region" description="Helical" evidence="6">
    <location>
        <begin position="1345"/>
        <end position="1370"/>
    </location>
</feature>
<dbReference type="FunFam" id="1.20.120.350:FF:000030">
    <property type="entry name" value="sodium leak channel non-selective protein"/>
    <property type="match status" value="1"/>
</dbReference>
<dbReference type="FunFam" id="1.10.287.70:FF:000061">
    <property type="entry name" value="Sodium leak channel non-selective protein"/>
    <property type="match status" value="1"/>
</dbReference>
<dbReference type="GO" id="GO:0005261">
    <property type="term" value="F:monoatomic cation channel activity"/>
    <property type="evidence" value="ECO:0007669"/>
    <property type="project" value="InterPro"/>
</dbReference>
<feature type="transmembrane region" description="Helical" evidence="6">
    <location>
        <begin position="1436"/>
        <end position="1458"/>
    </location>
</feature>
<feature type="domain" description="Ion transport" evidence="7">
    <location>
        <begin position="1220"/>
        <end position="1469"/>
    </location>
</feature>
<protein>
    <submittedName>
        <fullName evidence="9">Sodium leak channel non-selective protein-like isoform X1</fullName>
    </submittedName>
</protein>
<evidence type="ECO:0000313" key="9">
    <source>
        <dbReference type="RefSeq" id="XP_022339995.1"/>
    </source>
</evidence>
<gene>
    <name evidence="9" type="primary">LOC111134842</name>
</gene>
<evidence type="ECO:0000313" key="8">
    <source>
        <dbReference type="Proteomes" id="UP000694844"/>
    </source>
</evidence>
<feature type="domain" description="Ion transport" evidence="7">
    <location>
        <begin position="391"/>
        <end position="614"/>
    </location>
</feature>
<feature type="transmembrane region" description="Helical" evidence="6">
    <location>
        <begin position="392"/>
        <end position="413"/>
    </location>
</feature>
<dbReference type="Pfam" id="PF00520">
    <property type="entry name" value="Ion_trans"/>
    <property type="match status" value="4"/>
</dbReference>
<dbReference type="OrthoDB" id="10069766at2759"/>
<feature type="domain" description="Ion transport" evidence="7">
    <location>
        <begin position="52"/>
        <end position="339"/>
    </location>
</feature>
<feature type="transmembrane region" description="Helical" evidence="6">
    <location>
        <begin position="306"/>
        <end position="330"/>
    </location>
</feature>
<feature type="transmembrane region" description="Helical" evidence="6">
    <location>
        <begin position="1139"/>
        <end position="1164"/>
    </location>
</feature>
<keyword evidence="3 6" id="KW-1133">Transmembrane helix</keyword>
<feature type="domain" description="Ion transport" evidence="7">
    <location>
        <begin position="896"/>
        <end position="1170"/>
    </location>
</feature>
<feature type="transmembrane region" description="Helical" evidence="6">
    <location>
        <begin position="890"/>
        <end position="913"/>
    </location>
</feature>
<dbReference type="GO" id="GO:0032224">
    <property type="term" value="P:positive regulation of synaptic transmission, cholinergic"/>
    <property type="evidence" value="ECO:0007669"/>
    <property type="project" value="TreeGrafter"/>
</dbReference>
<proteinExistence type="predicted"/>
<feature type="transmembrane region" description="Helical" evidence="6">
    <location>
        <begin position="1247"/>
        <end position="1272"/>
    </location>
</feature>